<reference evidence="2" key="1">
    <citation type="submission" date="2013-07" db="EMBL/GenBank/DDBJ databases">
        <title>The genome of Eucalyptus grandis.</title>
        <authorList>
            <person name="Schmutz J."/>
            <person name="Hayes R."/>
            <person name="Myburg A."/>
            <person name="Tuskan G."/>
            <person name="Grattapaglia D."/>
            <person name="Rokhsar D.S."/>
        </authorList>
    </citation>
    <scope>NUCLEOTIDE SEQUENCE</scope>
    <source>
        <tissue evidence="2">Leaf extractions</tissue>
    </source>
</reference>
<evidence type="ECO:0000256" key="1">
    <source>
        <dbReference type="SAM" id="MobiDB-lite"/>
    </source>
</evidence>
<dbReference type="Gramene" id="KCW63217">
    <property type="protein sequence ID" value="KCW63217"/>
    <property type="gene ID" value="EUGRSUZ_G00837"/>
</dbReference>
<proteinExistence type="predicted"/>
<accession>A0A059BAF9</accession>
<protein>
    <submittedName>
        <fullName evidence="2">Uncharacterized protein</fullName>
    </submittedName>
</protein>
<dbReference type="AlphaFoldDB" id="A0A059BAF9"/>
<organism evidence="2">
    <name type="scientific">Eucalyptus grandis</name>
    <name type="common">Flooded gum</name>
    <dbReference type="NCBI Taxonomy" id="71139"/>
    <lineage>
        <taxon>Eukaryota</taxon>
        <taxon>Viridiplantae</taxon>
        <taxon>Streptophyta</taxon>
        <taxon>Embryophyta</taxon>
        <taxon>Tracheophyta</taxon>
        <taxon>Spermatophyta</taxon>
        <taxon>Magnoliopsida</taxon>
        <taxon>eudicotyledons</taxon>
        <taxon>Gunneridae</taxon>
        <taxon>Pentapetalae</taxon>
        <taxon>rosids</taxon>
        <taxon>malvids</taxon>
        <taxon>Myrtales</taxon>
        <taxon>Myrtaceae</taxon>
        <taxon>Myrtoideae</taxon>
        <taxon>Eucalypteae</taxon>
        <taxon>Eucalyptus</taxon>
    </lineage>
</organism>
<sequence length="76" mass="8215">MSGSDLSVAGPSRAHATTAAEPSSDPFHFRDKFRFIPGYVLSDSFFVLFAPTSLPSFGIPLFRPSTPHANGDARRC</sequence>
<dbReference type="EMBL" id="KK198759">
    <property type="protein sequence ID" value="KCW63217.1"/>
    <property type="molecule type" value="Genomic_DNA"/>
</dbReference>
<dbReference type="InParanoid" id="A0A059BAF9"/>
<gene>
    <name evidence="2" type="ORF">EUGRSUZ_G00837</name>
</gene>
<feature type="region of interest" description="Disordered" evidence="1">
    <location>
        <begin position="1"/>
        <end position="28"/>
    </location>
</feature>
<evidence type="ECO:0000313" key="2">
    <source>
        <dbReference type="EMBL" id="KCW63217.1"/>
    </source>
</evidence>
<name>A0A059BAF9_EUCGR</name>